<dbReference type="RefSeq" id="WP_157399853.1">
    <property type="nucleotide sequence ID" value="NZ_WSEL01000009.1"/>
</dbReference>
<name>A0A6N8IZ33_9BURK</name>
<dbReference type="Pfam" id="PF00691">
    <property type="entry name" value="OmpA"/>
    <property type="match status" value="1"/>
</dbReference>
<dbReference type="PANTHER" id="PTHR30329">
    <property type="entry name" value="STATOR ELEMENT OF FLAGELLAR MOTOR COMPLEX"/>
    <property type="match status" value="1"/>
</dbReference>
<dbReference type="InterPro" id="IPR009282">
    <property type="entry name" value="DUF937"/>
</dbReference>
<evidence type="ECO:0000256" key="5">
    <source>
        <dbReference type="SAM" id="MobiDB-lite"/>
    </source>
</evidence>
<keyword evidence="2 4" id="KW-0472">Membrane</keyword>
<evidence type="ECO:0000313" key="8">
    <source>
        <dbReference type="Proteomes" id="UP000469385"/>
    </source>
</evidence>
<dbReference type="Gene3D" id="3.30.1330.60">
    <property type="entry name" value="OmpA-like domain"/>
    <property type="match status" value="1"/>
</dbReference>
<dbReference type="PANTHER" id="PTHR30329:SF21">
    <property type="entry name" value="LIPOPROTEIN YIAD-RELATED"/>
    <property type="match status" value="1"/>
</dbReference>
<reference evidence="7 8" key="1">
    <citation type="submission" date="2019-12" db="EMBL/GenBank/DDBJ databases">
        <authorList>
            <person name="Huq M.A."/>
        </authorList>
    </citation>
    <scope>NUCLEOTIDE SEQUENCE [LARGE SCALE GENOMIC DNA]</scope>
    <source>
        <strain evidence="7 8">MAH-25</strain>
    </source>
</reference>
<proteinExistence type="predicted"/>
<dbReference type="Pfam" id="PF06078">
    <property type="entry name" value="DUF937"/>
    <property type="match status" value="1"/>
</dbReference>
<comment type="subcellular location">
    <subcellularLocation>
        <location evidence="1">Cell outer membrane</location>
    </subcellularLocation>
</comment>
<dbReference type="InterPro" id="IPR050330">
    <property type="entry name" value="Bact_OuterMem_StrucFunc"/>
</dbReference>
<dbReference type="Proteomes" id="UP000469385">
    <property type="component" value="Unassembled WGS sequence"/>
</dbReference>
<evidence type="ECO:0000256" key="1">
    <source>
        <dbReference type="ARBA" id="ARBA00004442"/>
    </source>
</evidence>
<dbReference type="CDD" id="cd07185">
    <property type="entry name" value="OmpA_C-like"/>
    <property type="match status" value="1"/>
</dbReference>
<evidence type="ECO:0000313" key="7">
    <source>
        <dbReference type="EMBL" id="MVQ31845.1"/>
    </source>
</evidence>
<dbReference type="InterPro" id="IPR006664">
    <property type="entry name" value="OMP_bac"/>
</dbReference>
<dbReference type="AlphaFoldDB" id="A0A6N8IZ33"/>
<dbReference type="PROSITE" id="PS51123">
    <property type="entry name" value="OMPA_2"/>
    <property type="match status" value="1"/>
</dbReference>
<keyword evidence="8" id="KW-1185">Reference proteome</keyword>
<accession>A0A6N8IZ33</accession>
<feature type="domain" description="OmpA-like" evidence="6">
    <location>
        <begin position="305"/>
        <end position="416"/>
    </location>
</feature>
<dbReference type="GO" id="GO:0009279">
    <property type="term" value="C:cell outer membrane"/>
    <property type="evidence" value="ECO:0007669"/>
    <property type="project" value="UniProtKB-SubCell"/>
</dbReference>
<organism evidence="7 8">
    <name type="scientific">Ramlibacter pinisoli</name>
    <dbReference type="NCBI Taxonomy" id="2682844"/>
    <lineage>
        <taxon>Bacteria</taxon>
        <taxon>Pseudomonadati</taxon>
        <taxon>Pseudomonadota</taxon>
        <taxon>Betaproteobacteria</taxon>
        <taxon>Burkholderiales</taxon>
        <taxon>Comamonadaceae</taxon>
        <taxon>Ramlibacter</taxon>
    </lineage>
</organism>
<evidence type="ECO:0000259" key="6">
    <source>
        <dbReference type="PROSITE" id="PS51123"/>
    </source>
</evidence>
<keyword evidence="3" id="KW-0998">Cell outer membrane</keyword>
<evidence type="ECO:0000256" key="3">
    <source>
        <dbReference type="ARBA" id="ARBA00023237"/>
    </source>
</evidence>
<dbReference type="InterPro" id="IPR036737">
    <property type="entry name" value="OmpA-like_sf"/>
</dbReference>
<dbReference type="SUPFAM" id="SSF103088">
    <property type="entry name" value="OmpA-like"/>
    <property type="match status" value="1"/>
</dbReference>
<protein>
    <submittedName>
        <fullName evidence="7">DUF937 domain-containing protein</fullName>
    </submittedName>
</protein>
<sequence length="416" mass="40428">MAINLIELVSSAITPDAVQGISRVLGESDSAVQKGIAALVPNLLGGMAAKASTPSGAAGLLDMISGSGMDGTSGGIGKLLGSGDSSALLQQGGNLLGGLFGADRSSGIAAALAGMTGMKTGSASSLLTMATPMVLGALSRFFTEKRMGASDVAGLFKEQGPFLEGKLDDRLTSAMGLGSPSHLLSGLGDTAARATRGAAAMAGTAGAGVAAATSTLASSAATPSGSRWMPWALVALVAAVVLWMLPRYGADKEAPVATAPSSTATPAAPSPATARPAATTVMGAPAAPPAASLVPAAPAAPTAAMGAAAATLPAKVYFDTGKAQLGPDSAAVIQSVAGLLAADPTARIDITGFTDMTGDPSANVELGKRRAMAVRAALASAGVASDRVSMKTPMSVEGGAGDADAEARRVEITAGK</sequence>
<evidence type="ECO:0000256" key="4">
    <source>
        <dbReference type="PROSITE-ProRule" id="PRU00473"/>
    </source>
</evidence>
<dbReference type="EMBL" id="WSEL01000009">
    <property type="protein sequence ID" value="MVQ31845.1"/>
    <property type="molecule type" value="Genomic_DNA"/>
</dbReference>
<dbReference type="InterPro" id="IPR006665">
    <property type="entry name" value="OmpA-like"/>
</dbReference>
<feature type="region of interest" description="Disordered" evidence="5">
    <location>
        <begin position="257"/>
        <end position="277"/>
    </location>
</feature>
<comment type="caution">
    <text evidence="7">The sequence shown here is derived from an EMBL/GenBank/DDBJ whole genome shotgun (WGS) entry which is preliminary data.</text>
</comment>
<gene>
    <name evidence="7" type="ORF">GON04_20475</name>
</gene>
<dbReference type="PRINTS" id="PR01021">
    <property type="entry name" value="OMPADOMAIN"/>
</dbReference>
<evidence type="ECO:0000256" key="2">
    <source>
        <dbReference type="ARBA" id="ARBA00023136"/>
    </source>
</evidence>